<keyword evidence="4" id="KW-0285">Flavoprotein</keyword>
<keyword evidence="3" id="KW-0963">Cytoplasm</keyword>
<dbReference type="HOGENOM" id="CLU_055322_2_2_9"/>
<dbReference type="OrthoDB" id="9806724at2"/>
<organism evidence="10 11">
    <name type="scientific">Peptoclostridium acidaminophilum DSM 3953</name>
    <dbReference type="NCBI Taxonomy" id="1286171"/>
    <lineage>
        <taxon>Bacteria</taxon>
        <taxon>Bacillati</taxon>
        <taxon>Bacillota</taxon>
        <taxon>Clostridia</taxon>
        <taxon>Peptostreptococcales</taxon>
        <taxon>Peptoclostridiaceae</taxon>
        <taxon>Peptoclostridium</taxon>
    </lineage>
</organism>
<comment type="subunit">
    <text evidence="2">Homodimer.</text>
</comment>
<evidence type="ECO:0000256" key="8">
    <source>
        <dbReference type="ARBA" id="ARBA00023027"/>
    </source>
</evidence>
<evidence type="ECO:0000256" key="1">
    <source>
        <dbReference type="ARBA" id="ARBA00004496"/>
    </source>
</evidence>
<dbReference type="FunFam" id="3.40.50.360:FF:000052">
    <property type="entry name" value="NAD(P)H-dependent FMN reductase LOT6"/>
    <property type="match status" value="1"/>
</dbReference>
<gene>
    <name evidence="10" type="ORF">EAL2_c19420</name>
</gene>
<reference evidence="10 11" key="1">
    <citation type="journal article" date="2014" name="Genome Announc.">
        <title>Complete Genome Sequence of Amino Acid-Utilizing Eubacterium acidaminophilum al-2 (DSM 3953).</title>
        <authorList>
            <person name="Poehlein A."/>
            <person name="Andreesen J.R."/>
            <person name="Daniel R."/>
        </authorList>
    </citation>
    <scope>NUCLEOTIDE SEQUENCE [LARGE SCALE GENOMIC DNA]</scope>
    <source>
        <strain evidence="10 11">DSM 3953</strain>
    </source>
</reference>
<feature type="domain" description="NADPH-dependent FMN reductase-like" evidence="9">
    <location>
        <begin position="2"/>
        <end position="146"/>
    </location>
</feature>
<dbReference type="Proteomes" id="UP000019591">
    <property type="component" value="Chromosome"/>
</dbReference>
<keyword evidence="11" id="KW-1185">Reference proteome</keyword>
<accession>W8THC7</accession>
<dbReference type="EMBL" id="CP007452">
    <property type="protein sequence ID" value="AHM57223.1"/>
    <property type="molecule type" value="Genomic_DNA"/>
</dbReference>
<dbReference type="Gene3D" id="3.40.50.360">
    <property type="match status" value="1"/>
</dbReference>
<sequence length="186" mass="20941">MVKIAIIVGSTRPGHKAEDVAKWVHEIAKKRSDAEFEIVDIADYDLPLLDEPIPPSMAQYSKPHTKAWAAKIAEFDGYVFVTPEYNHAVPGALKNAIDYLYAEWNNKAAGFVSYGTAGGARSVENLRLIMGELQVADVRAQVMLSLFYDFDNFSIFKPHPRHEESINTMLDQLISWSEALKTIREK</sequence>
<dbReference type="InterPro" id="IPR050712">
    <property type="entry name" value="NAD(P)H-dep_reductase"/>
</dbReference>
<dbReference type="eggNOG" id="COG0431">
    <property type="taxonomic scope" value="Bacteria"/>
</dbReference>
<keyword evidence="8" id="KW-0520">NAD</keyword>
<comment type="subcellular location">
    <subcellularLocation>
        <location evidence="1">Cytoplasm</location>
    </subcellularLocation>
</comment>
<dbReference type="Pfam" id="PF03358">
    <property type="entry name" value="FMN_red"/>
    <property type="match status" value="1"/>
</dbReference>
<keyword evidence="6" id="KW-0521">NADP</keyword>
<dbReference type="RefSeq" id="WP_025436172.1">
    <property type="nucleotide sequence ID" value="NZ_CP007452.1"/>
</dbReference>
<name>W8THC7_PEPAC</name>
<protein>
    <submittedName>
        <fullName evidence="10">Putative reductase</fullName>
    </submittedName>
</protein>
<dbReference type="KEGG" id="eac:EAL2_c19420"/>
<keyword evidence="5" id="KW-0288">FMN</keyword>
<dbReference type="PANTHER" id="PTHR30543">
    <property type="entry name" value="CHROMATE REDUCTASE"/>
    <property type="match status" value="1"/>
</dbReference>
<evidence type="ECO:0000256" key="2">
    <source>
        <dbReference type="ARBA" id="ARBA00011738"/>
    </source>
</evidence>
<dbReference type="InterPro" id="IPR029039">
    <property type="entry name" value="Flavoprotein-like_sf"/>
</dbReference>
<evidence type="ECO:0000256" key="4">
    <source>
        <dbReference type="ARBA" id="ARBA00022630"/>
    </source>
</evidence>
<dbReference type="InterPro" id="IPR005025">
    <property type="entry name" value="FMN_Rdtase-like_dom"/>
</dbReference>
<dbReference type="PANTHER" id="PTHR30543:SF21">
    <property type="entry name" value="NAD(P)H-DEPENDENT FMN REDUCTASE LOT6"/>
    <property type="match status" value="1"/>
</dbReference>
<dbReference type="GO" id="GO:0005829">
    <property type="term" value="C:cytosol"/>
    <property type="evidence" value="ECO:0007669"/>
    <property type="project" value="TreeGrafter"/>
</dbReference>
<proteinExistence type="predicted"/>
<dbReference type="PATRIC" id="fig|1286171.3.peg.1891"/>
<evidence type="ECO:0000259" key="9">
    <source>
        <dbReference type="Pfam" id="PF03358"/>
    </source>
</evidence>
<evidence type="ECO:0000313" key="11">
    <source>
        <dbReference type="Proteomes" id="UP000019591"/>
    </source>
</evidence>
<dbReference type="AlphaFoldDB" id="W8THC7"/>
<evidence type="ECO:0000256" key="5">
    <source>
        <dbReference type="ARBA" id="ARBA00022643"/>
    </source>
</evidence>
<dbReference type="GO" id="GO:0010181">
    <property type="term" value="F:FMN binding"/>
    <property type="evidence" value="ECO:0007669"/>
    <property type="project" value="TreeGrafter"/>
</dbReference>
<dbReference type="SUPFAM" id="SSF52218">
    <property type="entry name" value="Flavoproteins"/>
    <property type="match status" value="1"/>
</dbReference>
<dbReference type="STRING" id="1286171.EAL2_c19420"/>
<dbReference type="GO" id="GO:0016491">
    <property type="term" value="F:oxidoreductase activity"/>
    <property type="evidence" value="ECO:0007669"/>
    <property type="project" value="UniProtKB-KW"/>
</dbReference>
<evidence type="ECO:0000313" key="10">
    <source>
        <dbReference type="EMBL" id="AHM57223.1"/>
    </source>
</evidence>
<evidence type="ECO:0000256" key="3">
    <source>
        <dbReference type="ARBA" id="ARBA00022490"/>
    </source>
</evidence>
<evidence type="ECO:0000256" key="7">
    <source>
        <dbReference type="ARBA" id="ARBA00023002"/>
    </source>
</evidence>
<evidence type="ECO:0000256" key="6">
    <source>
        <dbReference type="ARBA" id="ARBA00022857"/>
    </source>
</evidence>
<keyword evidence="7" id="KW-0560">Oxidoreductase</keyword>